<evidence type="ECO:0000256" key="1">
    <source>
        <dbReference type="SAM" id="MobiDB-lite"/>
    </source>
</evidence>
<accession>A0A836B338</accession>
<gene>
    <name evidence="2" type="ORF">HXX76_000591</name>
</gene>
<comment type="caution">
    <text evidence="2">The sequence shown here is derived from an EMBL/GenBank/DDBJ whole genome shotgun (WGS) entry which is preliminary data.</text>
</comment>
<dbReference type="EMBL" id="JAEHOC010000001">
    <property type="protein sequence ID" value="KAG2445988.1"/>
    <property type="molecule type" value="Genomic_DNA"/>
</dbReference>
<reference evidence="2" key="1">
    <citation type="journal article" date="2020" name="bioRxiv">
        <title>Comparative genomics of Chlamydomonas.</title>
        <authorList>
            <person name="Craig R.J."/>
            <person name="Hasan A.R."/>
            <person name="Ness R.W."/>
            <person name="Keightley P.D."/>
        </authorList>
    </citation>
    <scope>NUCLEOTIDE SEQUENCE</scope>
    <source>
        <strain evidence="2">SAG 7.73</strain>
    </source>
</reference>
<keyword evidence="3" id="KW-1185">Reference proteome</keyword>
<evidence type="ECO:0000313" key="2">
    <source>
        <dbReference type="EMBL" id="KAG2445988.1"/>
    </source>
</evidence>
<dbReference type="Proteomes" id="UP000650467">
    <property type="component" value="Unassembled WGS sequence"/>
</dbReference>
<protein>
    <submittedName>
        <fullName evidence="2">Uncharacterized protein</fullName>
    </submittedName>
</protein>
<organism evidence="2 3">
    <name type="scientific">Chlamydomonas incerta</name>
    <dbReference type="NCBI Taxonomy" id="51695"/>
    <lineage>
        <taxon>Eukaryota</taxon>
        <taxon>Viridiplantae</taxon>
        <taxon>Chlorophyta</taxon>
        <taxon>core chlorophytes</taxon>
        <taxon>Chlorophyceae</taxon>
        <taxon>CS clade</taxon>
        <taxon>Chlamydomonadales</taxon>
        <taxon>Chlamydomonadaceae</taxon>
        <taxon>Chlamydomonas</taxon>
    </lineage>
</organism>
<dbReference type="AlphaFoldDB" id="A0A836B338"/>
<evidence type="ECO:0000313" key="3">
    <source>
        <dbReference type="Proteomes" id="UP000650467"/>
    </source>
</evidence>
<name>A0A836B338_CHLIN</name>
<proteinExistence type="predicted"/>
<feature type="region of interest" description="Disordered" evidence="1">
    <location>
        <begin position="39"/>
        <end position="58"/>
    </location>
</feature>
<sequence>MRQRALPPFNLPFPLHPRGKAAMGVAGYNEAAAKAAAKAEERAQKQQQLREELKADTPRYKQQLAVDAARKRQQRGAAKGAGMGTHCIGDYSGRATSSGCEQAKCLCQGTWHRAKGDERSCLMRCHNN</sequence>